<dbReference type="InterPro" id="IPR001633">
    <property type="entry name" value="EAL_dom"/>
</dbReference>
<accession>A0A7W6CRH6</accession>
<dbReference type="SMART" id="SM00267">
    <property type="entry name" value="GGDEF"/>
    <property type="match status" value="1"/>
</dbReference>
<dbReference type="InterPro" id="IPR043128">
    <property type="entry name" value="Rev_trsase/Diguanyl_cyclase"/>
</dbReference>
<dbReference type="Proteomes" id="UP000582090">
    <property type="component" value="Unassembled WGS sequence"/>
</dbReference>
<dbReference type="SUPFAM" id="SSF141868">
    <property type="entry name" value="EAL domain-like"/>
    <property type="match status" value="1"/>
</dbReference>
<dbReference type="PANTHER" id="PTHR44757:SF2">
    <property type="entry name" value="BIOFILM ARCHITECTURE MAINTENANCE PROTEIN MBAA"/>
    <property type="match status" value="1"/>
</dbReference>
<evidence type="ECO:0000313" key="5">
    <source>
        <dbReference type="Proteomes" id="UP000582090"/>
    </source>
</evidence>
<dbReference type="InterPro" id="IPR052155">
    <property type="entry name" value="Biofilm_reg_signaling"/>
</dbReference>
<feature type="coiled-coil region" evidence="1">
    <location>
        <begin position="48"/>
        <end position="75"/>
    </location>
</feature>
<dbReference type="RefSeq" id="WP_183899504.1">
    <property type="nucleotide sequence ID" value="NZ_JACIDW010000003.1"/>
</dbReference>
<dbReference type="SMART" id="SM00052">
    <property type="entry name" value="EAL"/>
    <property type="match status" value="1"/>
</dbReference>
<dbReference type="Pfam" id="PF00990">
    <property type="entry name" value="GGDEF"/>
    <property type="match status" value="1"/>
</dbReference>
<keyword evidence="1" id="KW-0175">Coiled coil</keyword>
<dbReference type="Gene3D" id="3.30.450.20">
    <property type="entry name" value="PAS domain"/>
    <property type="match status" value="1"/>
</dbReference>
<evidence type="ECO:0000256" key="1">
    <source>
        <dbReference type="SAM" id="Coils"/>
    </source>
</evidence>
<dbReference type="Gene3D" id="3.30.70.270">
    <property type="match status" value="1"/>
</dbReference>
<evidence type="ECO:0000259" key="2">
    <source>
        <dbReference type="PROSITE" id="PS50883"/>
    </source>
</evidence>
<comment type="caution">
    <text evidence="4">The sequence shown here is derived from an EMBL/GenBank/DDBJ whole genome shotgun (WGS) entry which is preliminary data.</text>
</comment>
<organism evidence="4 5">
    <name type="scientific">Rhizobium metallidurans</name>
    <dbReference type="NCBI Taxonomy" id="1265931"/>
    <lineage>
        <taxon>Bacteria</taxon>
        <taxon>Pseudomonadati</taxon>
        <taxon>Pseudomonadota</taxon>
        <taxon>Alphaproteobacteria</taxon>
        <taxon>Hyphomicrobiales</taxon>
        <taxon>Rhizobiaceae</taxon>
        <taxon>Rhizobium/Agrobacterium group</taxon>
        <taxon>Rhizobium</taxon>
    </lineage>
</organism>
<protein>
    <submittedName>
        <fullName evidence="4">Diguanylate cyclase (GGDEF)-like protein</fullName>
    </submittedName>
</protein>
<dbReference type="InterPro" id="IPR000160">
    <property type="entry name" value="GGDEF_dom"/>
</dbReference>
<dbReference type="InterPro" id="IPR029787">
    <property type="entry name" value="Nucleotide_cyclase"/>
</dbReference>
<feature type="domain" description="GGDEF" evidence="3">
    <location>
        <begin position="224"/>
        <end position="357"/>
    </location>
</feature>
<dbReference type="CDD" id="cd01949">
    <property type="entry name" value="GGDEF"/>
    <property type="match status" value="1"/>
</dbReference>
<dbReference type="Gene3D" id="3.20.20.450">
    <property type="entry name" value="EAL domain"/>
    <property type="match status" value="1"/>
</dbReference>
<dbReference type="InterPro" id="IPR035965">
    <property type="entry name" value="PAS-like_dom_sf"/>
</dbReference>
<dbReference type="NCBIfam" id="TIGR00254">
    <property type="entry name" value="GGDEF"/>
    <property type="match status" value="1"/>
</dbReference>
<dbReference type="SUPFAM" id="SSF55073">
    <property type="entry name" value="Nucleotide cyclase"/>
    <property type="match status" value="1"/>
</dbReference>
<dbReference type="SUPFAM" id="SSF55785">
    <property type="entry name" value="PYP-like sensor domain (PAS domain)"/>
    <property type="match status" value="1"/>
</dbReference>
<gene>
    <name evidence="4" type="ORF">GGQ67_001452</name>
</gene>
<dbReference type="PROSITE" id="PS50883">
    <property type="entry name" value="EAL"/>
    <property type="match status" value="1"/>
</dbReference>
<dbReference type="InterPro" id="IPR035919">
    <property type="entry name" value="EAL_sf"/>
</dbReference>
<proteinExistence type="predicted"/>
<dbReference type="CDD" id="cd01948">
    <property type="entry name" value="EAL"/>
    <property type="match status" value="1"/>
</dbReference>
<name>A0A7W6CRH6_9HYPH</name>
<dbReference type="PROSITE" id="PS50887">
    <property type="entry name" value="GGDEF"/>
    <property type="match status" value="1"/>
</dbReference>
<evidence type="ECO:0000313" key="4">
    <source>
        <dbReference type="EMBL" id="MBB3963813.1"/>
    </source>
</evidence>
<dbReference type="EMBL" id="JACIDW010000003">
    <property type="protein sequence ID" value="MBB3963813.1"/>
    <property type="molecule type" value="Genomic_DNA"/>
</dbReference>
<reference evidence="4 5" key="1">
    <citation type="submission" date="2020-08" db="EMBL/GenBank/DDBJ databases">
        <title>Genomic Encyclopedia of Type Strains, Phase IV (KMG-IV): sequencing the most valuable type-strain genomes for metagenomic binning, comparative biology and taxonomic classification.</title>
        <authorList>
            <person name="Goeker M."/>
        </authorList>
    </citation>
    <scope>NUCLEOTIDE SEQUENCE [LARGE SCALE GENOMIC DNA]</scope>
    <source>
        <strain evidence="4 5">DSM 26575</strain>
    </source>
</reference>
<feature type="domain" description="EAL" evidence="2">
    <location>
        <begin position="366"/>
        <end position="616"/>
    </location>
</feature>
<sequence length="624" mass="69301">MEAEALFRRQCAASLNDDGTADGQRLIKLVLDTYREQARSIGGLERHANRAIEENEALQVVLSQANRNLAEQSRLLEIVLNHLPLGLCIFDSDQTLVVSNIRFQELFGLDADDTRAGTSIGSLIAKIDGLETPGSRAATRESRSDGGHIRRREWVMNDGRIVQSVVTVLPDGSNISIHADITDDRKAAERIAFLAHHDPLTGLPNRLRFRDQLDAALAARKPTDHIALVHLNLDRFKSVNNTLGVSAGDEILRQVADRLRALAGKSNILARLGSDEFAILQNGREQPWNVMALAEQIRRELSAPFFRGEKAVELSVSMGIAICPKDGIETELLLKHAGVALSHAKSGGRRGERFFTSEMEAQLESRRALEADLRKAIHSEEFELHYQPLYDMAERRICGFEALLRWNHPTRGRIAPMEFIPLAEEVGLIVEIGRWVLRRACLDAATWPDGIKVAVNVSAIQFTSGDLMDDVSKALALSQLSPGRLEIEITESVLMENRDEVLPILHALRQRGIRISMDDFGTGYSSLSYLSSFPFDKIKIDKSFVNDIVDNKEAFAIMRAIILLGDALGMRVTVEGVESEQQHDLLAQEACDEIQGYHISSPRPAFDVPQLLARSRPTGKVRAM</sequence>
<dbReference type="AlphaFoldDB" id="A0A7W6CRH6"/>
<dbReference type="PANTHER" id="PTHR44757">
    <property type="entry name" value="DIGUANYLATE CYCLASE DGCP"/>
    <property type="match status" value="1"/>
</dbReference>
<dbReference type="Pfam" id="PF12860">
    <property type="entry name" value="PAS_7"/>
    <property type="match status" value="1"/>
</dbReference>
<evidence type="ECO:0000259" key="3">
    <source>
        <dbReference type="PROSITE" id="PS50887"/>
    </source>
</evidence>
<keyword evidence="5" id="KW-1185">Reference proteome</keyword>
<dbReference type="Pfam" id="PF00563">
    <property type="entry name" value="EAL"/>
    <property type="match status" value="1"/>
</dbReference>